<evidence type="ECO:0008006" key="3">
    <source>
        <dbReference type="Google" id="ProtNLM"/>
    </source>
</evidence>
<name>A0A1D9P2T3_9FIRM</name>
<dbReference type="RefSeq" id="WP_071176481.1">
    <property type="nucleotide sequence ID" value="NZ_CP017831.1"/>
</dbReference>
<dbReference type="InterPro" id="IPR029063">
    <property type="entry name" value="SAM-dependent_MTases_sf"/>
</dbReference>
<dbReference type="Proteomes" id="UP000179284">
    <property type="component" value="Chromosome I"/>
</dbReference>
<organism evidence="1 2">
    <name type="scientific">Butyrivibrio hungatei</name>
    <dbReference type="NCBI Taxonomy" id="185008"/>
    <lineage>
        <taxon>Bacteria</taxon>
        <taxon>Bacillati</taxon>
        <taxon>Bacillota</taxon>
        <taxon>Clostridia</taxon>
        <taxon>Lachnospirales</taxon>
        <taxon>Lachnospiraceae</taxon>
        <taxon>Butyrivibrio</taxon>
    </lineage>
</organism>
<proteinExistence type="predicted"/>
<reference evidence="2" key="1">
    <citation type="submission" date="2016-10" db="EMBL/GenBank/DDBJ databases">
        <title>The complete genome sequence of the rumen bacterium Butyrivibrio hungatei MB2003.</title>
        <authorList>
            <person name="Palevich N."/>
            <person name="Kelly W.J."/>
            <person name="Leahy S.C."/>
            <person name="Altermann E."/>
            <person name="Rakonjac J."/>
            <person name="Attwood G.T."/>
        </authorList>
    </citation>
    <scope>NUCLEOTIDE SEQUENCE [LARGE SCALE GENOMIC DNA]</scope>
    <source>
        <strain evidence="2">MB2003</strain>
    </source>
</reference>
<accession>A0A1D9P2T3</accession>
<sequence length="205" mass="23474">MNPWKEISLSDYENHMSLDSVKQLQAMNVMMKKQFEAYPVDTAMVFGIAGGNGLEHVNQEKYKKIYGIDINEEYLAAVKERYSDMKDILECRIVDLLGSIVALPKAELVIANLFIEYVGYEAFTKAILKSEAKYVSCIIQINLDESTWVSDSPYLHSFDGLDEVHHQMEEKALMQAMEGIGYEHIKTEEFSLPNGKKLVMLDFER</sequence>
<evidence type="ECO:0000313" key="2">
    <source>
        <dbReference type="Proteomes" id="UP000179284"/>
    </source>
</evidence>
<dbReference type="EMBL" id="CP017831">
    <property type="protein sequence ID" value="AOZ96819.1"/>
    <property type="molecule type" value="Genomic_DNA"/>
</dbReference>
<dbReference type="KEGG" id="bhu:bhn_I1786"/>
<dbReference type="SUPFAM" id="SSF53335">
    <property type="entry name" value="S-adenosyl-L-methionine-dependent methyltransferases"/>
    <property type="match status" value="1"/>
</dbReference>
<dbReference type="OrthoDB" id="9786043at2"/>
<evidence type="ECO:0000313" key="1">
    <source>
        <dbReference type="EMBL" id="AOZ96819.1"/>
    </source>
</evidence>
<gene>
    <name evidence="1" type="ORF">bhn_I1786</name>
</gene>
<keyword evidence="2" id="KW-1185">Reference proteome</keyword>
<protein>
    <recommendedName>
        <fullName evidence="3">Methyltransferase domain-containing protein</fullName>
    </recommendedName>
</protein>
<dbReference type="AlphaFoldDB" id="A0A1D9P2T3"/>
<dbReference type="Gene3D" id="3.40.50.150">
    <property type="entry name" value="Vaccinia Virus protein VP39"/>
    <property type="match status" value="1"/>
</dbReference>